<evidence type="ECO:0000313" key="4">
    <source>
        <dbReference type="EMBL" id="KAF5782776.1"/>
    </source>
</evidence>
<dbReference type="EMBL" id="MNCJ02000326">
    <property type="protein sequence ID" value="KAF5782776.1"/>
    <property type="molecule type" value="Genomic_DNA"/>
</dbReference>
<evidence type="ECO:0000313" key="5">
    <source>
        <dbReference type="EMBL" id="OTG08027.1"/>
    </source>
</evidence>
<organism evidence="5 6">
    <name type="scientific">Helianthus annuus</name>
    <name type="common">Common sunflower</name>
    <dbReference type="NCBI Taxonomy" id="4232"/>
    <lineage>
        <taxon>Eukaryota</taxon>
        <taxon>Viridiplantae</taxon>
        <taxon>Streptophyta</taxon>
        <taxon>Embryophyta</taxon>
        <taxon>Tracheophyta</taxon>
        <taxon>Spermatophyta</taxon>
        <taxon>Magnoliopsida</taxon>
        <taxon>eudicotyledons</taxon>
        <taxon>Gunneridae</taxon>
        <taxon>Pentapetalae</taxon>
        <taxon>asterids</taxon>
        <taxon>campanulids</taxon>
        <taxon>Asterales</taxon>
        <taxon>Asteraceae</taxon>
        <taxon>Asteroideae</taxon>
        <taxon>Heliantheae alliance</taxon>
        <taxon>Heliantheae</taxon>
        <taxon>Helianthus</taxon>
    </lineage>
</organism>
<evidence type="ECO:0000313" key="6">
    <source>
        <dbReference type="Proteomes" id="UP000215914"/>
    </source>
</evidence>
<dbReference type="OrthoDB" id="1932220at2759"/>
<sequence>MKWLFAAHKATLRVLNSQRFHLHGGSYPRFFFDTLNPIKSYHLQCSFLSSGRYYSTSGITESAYRLRDVNKIEKGAKNVDLEIISRETIKPTSPTPNNLRTFKLSILDQYMFDIYTPMIVFFPNTDNTSVKDVVTKRSKHLKETLAKILTRFYPFAGKVKDNLQIECNDEGIYYIEARVNQKLNDFICHPDDEKVRELIPESPCTVESSIGNYVIGIQVNFFLCGGIGISTTLSHKIFDGQTYYMFMKAWAAAARGSVETISPSFVASEMFPNNPCLEYSAPSKLLATERLCTKRFVFDSKALALLKNQPVVSKSSIHPPTRMEATSALVWKSVAKAASQVRPFGLESPHFLLTSVNFRKRASPPLPNDTIGNLLDGAVAVCFPERHLELPTLMGDLRESVAKINSHHIESMKGEKGHETFKEISRISNQLMDVIREGDCIVASSLLNSGIYDLNFGWGKPIWFYAMNAGLARLVHLNETLKGDGVEAIVTLSPNEMEIFEHDPEVLSYATVNPSPLRFLNH</sequence>
<dbReference type="AlphaFoldDB" id="A0A251TA47"/>
<dbReference type="InterPro" id="IPR023213">
    <property type="entry name" value="CAT-like_dom_sf"/>
</dbReference>
<dbReference type="EMBL" id="CM007900">
    <property type="protein sequence ID" value="OTG08027.1"/>
    <property type="molecule type" value="Genomic_DNA"/>
</dbReference>
<dbReference type="Proteomes" id="UP000215914">
    <property type="component" value="Chromosome 11"/>
</dbReference>
<proteinExistence type="inferred from homology"/>
<dbReference type="GO" id="GO:0050636">
    <property type="term" value="F:vinorine synthase activity"/>
    <property type="evidence" value="ECO:0007669"/>
    <property type="project" value="UniProtKB-EC"/>
</dbReference>
<evidence type="ECO:0000256" key="1">
    <source>
        <dbReference type="ARBA" id="ARBA00009861"/>
    </source>
</evidence>
<comment type="similarity">
    <text evidence="1">Belongs to the plant acyltransferase family.</text>
</comment>
<evidence type="ECO:0000256" key="2">
    <source>
        <dbReference type="ARBA" id="ARBA00022679"/>
    </source>
</evidence>
<reference evidence="4" key="3">
    <citation type="submission" date="2020-06" db="EMBL/GenBank/DDBJ databases">
        <title>Helianthus annuus Genome sequencing and assembly Release 2.</title>
        <authorList>
            <person name="Gouzy J."/>
            <person name="Langlade N."/>
            <person name="Munos S."/>
        </authorList>
    </citation>
    <scope>NUCLEOTIDE SEQUENCE</scope>
    <source>
        <tissue evidence="4">Leaves</tissue>
    </source>
</reference>
<name>A0A251TA47_HELAN</name>
<dbReference type="EC" id="2.3.1.160" evidence="4"/>
<keyword evidence="2 5" id="KW-0808">Transferase</keyword>
<dbReference type="InParanoid" id="A0A251TA47"/>
<keyword evidence="6" id="KW-1185">Reference proteome</keyword>
<dbReference type="Gramene" id="mRNA:HanXRQr2_Chr11g0500081">
    <property type="protein sequence ID" value="mRNA:HanXRQr2_Chr11g0500081"/>
    <property type="gene ID" value="HanXRQr2_Chr11g0500081"/>
</dbReference>
<dbReference type="OMA" id="RSECEPS"/>
<gene>
    <name evidence="5" type="ORF">HannXRQ_Chr11g0337071</name>
    <name evidence="4" type="ORF">HanXRQr2_Chr11g0500081</name>
</gene>
<dbReference type="PANTHER" id="PTHR31623:SF55">
    <property type="entry name" value="VINORINE SYNTHASE"/>
    <property type="match status" value="1"/>
</dbReference>
<reference evidence="5" key="2">
    <citation type="submission" date="2017-02" db="EMBL/GenBank/DDBJ databases">
        <title>Sunflower complete genome.</title>
        <authorList>
            <person name="Langlade N."/>
            <person name="Munos S."/>
        </authorList>
    </citation>
    <scope>NUCLEOTIDE SEQUENCE [LARGE SCALE GENOMIC DNA]</scope>
    <source>
        <tissue evidence="5">Leaves</tissue>
    </source>
</reference>
<protein>
    <submittedName>
        <fullName evidence="5">Putative transferase, Chloramphenicol acetyltransferase-like domain protein</fullName>
    </submittedName>
    <submittedName>
        <fullName evidence="4">Vinorine synthase</fullName>
        <ecNumber evidence="4">2.3.1.160</ecNumber>
    </submittedName>
</protein>
<dbReference type="Pfam" id="PF02458">
    <property type="entry name" value="Transferase"/>
    <property type="match status" value="1"/>
</dbReference>
<dbReference type="PANTHER" id="PTHR31623">
    <property type="entry name" value="F21J9.9"/>
    <property type="match status" value="1"/>
</dbReference>
<evidence type="ECO:0000256" key="3">
    <source>
        <dbReference type="ARBA" id="ARBA00023315"/>
    </source>
</evidence>
<keyword evidence="3 4" id="KW-0012">Acyltransferase</keyword>
<dbReference type="Gene3D" id="3.30.559.10">
    <property type="entry name" value="Chloramphenicol acetyltransferase-like domain"/>
    <property type="match status" value="2"/>
</dbReference>
<reference evidence="4 6" key="1">
    <citation type="journal article" date="2017" name="Nature">
        <title>The sunflower genome provides insights into oil metabolism, flowering and Asterid evolution.</title>
        <authorList>
            <person name="Badouin H."/>
            <person name="Gouzy J."/>
            <person name="Grassa C.J."/>
            <person name="Murat F."/>
            <person name="Staton S.E."/>
            <person name="Cottret L."/>
            <person name="Lelandais-Briere C."/>
            <person name="Owens G.L."/>
            <person name="Carrere S."/>
            <person name="Mayjonade B."/>
            <person name="Legrand L."/>
            <person name="Gill N."/>
            <person name="Kane N.C."/>
            <person name="Bowers J.E."/>
            <person name="Hubner S."/>
            <person name="Bellec A."/>
            <person name="Berard A."/>
            <person name="Berges H."/>
            <person name="Blanchet N."/>
            <person name="Boniface M.C."/>
            <person name="Brunel D."/>
            <person name="Catrice O."/>
            <person name="Chaidir N."/>
            <person name="Claudel C."/>
            <person name="Donnadieu C."/>
            <person name="Faraut T."/>
            <person name="Fievet G."/>
            <person name="Helmstetter N."/>
            <person name="King M."/>
            <person name="Knapp S.J."/>
            <person name="Lai Z."/>
            <person name="Le Paslier M.C."/>
            <person name="Lippi Y."/>
            <person name="Lorenzon L."/>
            <person name="Mandel J.R."/>
            <person name="Marage G."/>
            <person name="Marchand G."/>
            <person name="Marquand E."/>
            <person name="Bret-Mestries E."/>
            <person name="Morien E."/>
            <person name="Nambeesan S."/>
            <person name="Nguyen T."/>
            <person name="Pegot-Espagnet P."/>
            <person name="Pouilly N."/>
            <person name="Raftis F."/>
            <person name="Sallet E."/>
            <person name="Schiex T."/>
            <person name="Thomas J."/>
            <person name="Vandecasteele C."/>
            <person name="Vares D."/>
            <person name="Vear F."/>
            <person name="Vautrin S."/>
            <person name="Crespi M."/>
            <person name="Mangin B."/>
            <person name="Burke J.M."/>
            <person name="Salse J."/>
            <person name="Munos S."/>
            <person name="Vincourt P."/>
            <person name="Rieseberg L.H."/>
            <person name="Langlade N.B."/>
        </authorList>
    </citation>
    <scope>NUCLEOTIDE SEQUENCE [LARGE SCALE GENOMIC DNA]</scope>
    <source>
        <strain evidence="6">cv. SF193</strain>
        <tissue evidence="4">Leaves</tissue>
    </source>
</reference>
<accession>A0A251TA47</accession>